<name>A0A6A6GT49_VIRVR</name>
<gene>
    <name evidence="2" type="ORF">EV356DRAFT_537651</name>
</gene>
<dbReference type="InterPro" id="IPR052945">
    <property type="entry name" value="Mitotic_Regulator"/>
</dbReference>
<dbReference type="AlphaFoldDB" id="A0A6A6GT49"/>
<dbReference type="Pfam" id="PF08238">
    <property type="entry name" value="Sel1"/>
    <property type="match status" value="3"/>
</dbReference>
<dbReference type="Proteomes" id="UP000800092">
    <property type="component" value="Unassembled WGS sequence"/>
</dbReference>
<dbReference type="Gene3D" id="1.25.40.10">
    <property type="entry name" value="Tetratricopeptide repeat domain"/>
    <property type="match status" value="1"/>
</dbReference>
<evidence type="ECO:0000256" key="1">
    <source>
        <dbReference type="SAM" id="MobiDB-lite"/>
    </source>
</evidence>
<feature type="compositionally biased region" description="Basic residues" evidence="1">
    <location>
        <begin position="60"/>
        <end position="75"/>
    </location>
</feature>
<feature type="compositionally biased region" description="Basic and acidic residues" evidence="1">
    <location>
        <begin position="192"/>
        <end position="203"/>
    </location>
</feature>
<dbReference type="PANTHER" id="PTHR43628">
    <property type="entry name" value="ACTIVATOR OF C KINASE PROTEIN 1-RELATED"/>
    <property type="match status" value="1"/>
</dbReference>
<feature type="region of interest" description="Disordered" evidence="1">
    <location>
        <begin position="1"/>
        <end position="152"/>
    </location>
</feature>
<feature type="region of interest" description="Disordered" evidence="1">
    <location>
        <begin position="192"/>
        <end position="254"/>
    </location>
</feature>
<dbReference type="InterPro" id="IPR006597">
    <property type="entry name" value="Sel1-like"/>
</dbReference>
<evidence type="ECO:0000313" key="2">
    <source>
        <dbReference type="EMBL" id="KAF2228954.1"/>
    </source>
</evidence>
<dbReference type="SUPFAM" id="SSF81901">
    <property type="entry name" value="HCP-like"/>
    <property type="match status" value="1"/>
</dbReference>
<dbReference type="InterPro" id="IPR011990">
    <property type="entry name" value="TPR-like_helical_dom_sf"/>
</dbReference>
<organism evidence="2 3">
    <name type="scientific">Viridothelium virens</name>
    <name type="common">Speckled blister lichen</name>
    <name type="synonym">Trypethelium virens</name>
    <dbReference type="NCBI Taxonomy" id="1048519"/>
    <lineage>
        <taxon>Eukaryota</taxon>
        <taxon>Fungi</taxon>
        <taxon>Dikarya</taxon>
        <taxon>Ascomycota</taxon>
        <taxon>Pezizomycotina</taxon>
        <taxon>Dothideomycetes</taxon>
        <taxon>Dothideomycetes incertae sedis</taxon>
        <taxon>Trypetheliales</taxon>
        <taxon>Trypetheliaceae</taxon>
        <taxon>Viridothelium</taxon>
    </lineage>
</organism>
<feature type="compositionally biased region" description="Low complexity" evidence="1">
    <location>
        <begin position="86"/>
        <end position="97"/>
    </location>
</feature>
<protein>
    <submittedName>
        <fullName evidence="2">HCP-like protein</fullName>
    </submittedName>
</protein>
<dbReference type="EMBL" id="ML991882">
    <property type="protein sequence ID" value="KAF2228954.1"/>
    <property type="molecule type" value="Genomic_DNA"/>
</dbReference>
<dbReference type="PANTHER" id="PTHR43628:SF1">
    <property type="entry name" value="CHITIN SYNTHASE REGULATORY FACTOR 2-RELATED"/>
    <property type="match status" value="1"/>
</dbReference>
<feature type="compositionally biased region" description="Basic and acidic residues" evidence="1">
    <location>
        <begin position="1"/>
        <end position="14"/>
    </location>
</feature>
<feature type="compositionally biased region" description="Basic and acidic residues" evidence="1">
    <location>
        <begin position="122"/>
        <end position="133"/>
    </location>
</feature>
<dbReference type="GO" id="GO:0032153">
    <property type="term" value="C:cell division site"/>
    <property type="evidence" value="ECO:0007669"/>
    <property type="project" value="TreeGrafter"/>
</dbReference>
<sequence length="464" mass="49327">MPLRDLLKKKDKLSSDSSQSASTASPQPDVPQFTFLRTTTDLQETIEPPSFPDDHPTSSPHHKSSSSRLTSRFRKSLTPPAPTTPTPTAAAANANANVRPDVQPNDTKPRDPNDFTPPTTKPQHERKLSERLHLHSRSHSHSSSVSSVNLPADLPEVPAGAVAVDVRDEEGQARWEERATVLAKSTAGLELDGGRGRAAEREGAGVGGAGGEAGMQGRGGGGGGGGGGGLGRHAISGDVRPGGRSRSRSRSVGDEVGDANIQRAIELHEQGDLERSTKIFGILADPEGANNALSQVLYGLALRHGWGCEPAPQRAITFLSLAASNSAEVESLALNAGMKKGGAAKGELVLAIFELANCFRNGWGIAKDPAAARKYYETAANLGDTDAMNEIAWCYLEGFGGKKDKFKAAQYLRLAEEKGAKTLGNSWYVIIHLFSHPKTFSPVPPRFLTCTHAQLYQRPEDGRG</sequence>
<evidence type="ECO:0000313" key="3">
    <source>
        <dbReference type="Proteomes" id="UP000800092"/>
    </source>
</evidence>
<reference evidence="2" key="1">
    <citation type="journal article" date="2020" name="Stud. Mycol.">
        <title>101 Dothideomycetes genomes: a test case for predicting lifestyles and emergence of pathogens.</title>
        <authorList>
            <person name="Haridas S."/>
            <person name="Albert R."/>
            <person name="Binder M."/>
            <person name="Bloem J."/>
            <person name="Labutti K."/>
            <person name="Salamov A."/>
            <person name="Andreopoulos B."/>
            <person name="Baker S."/>
            <person name="Barry K."/>
            <person name="Bills G."/>
            <person name="Bluhm B."/>
            <person name="Cannon C."/>
            <person name="Castanera R."/>
            <person name="Culley D."/>
            <person name="Daum C."/>
            <person name="Ezra D."/>
            <person name="Gonzalez J."/>
            <person name="Henrissat B."/>
            <person name="Kuo A."/>
            <person name="Liang C."/>
            <person name="Lipzen A."/>
            <person name="Lutzoni F."/>
            <person name="Magnuson J."/>
            <person name="Mondo S."/>
            <person name="Nolan M."/>
            <person name="Ohm R."/>
            <person name="Pangilinan J."/>
            <person name="Park H.-J."/>
            <person name="Ramirez L."/>
            <person name="Alfaro M."/>
            <person name="Sun H."/>
            <person name="Tritt A."/>
            <person name="Yoshinaga Y."/>
            <person name="Zwiers L.-H."/>
            <person name="Turgeon B."/>
            <person name="Goodwin S."/>
            <person name="Spatafora J."/>
            <person name="Crous P."/>
            <person name="Grigoriev I."/>
        </authorList>
    </citation>
    <scope>NUCLEOTIDE SEQUENCE</scope>
    <source>
        <strain evidence="2">Tuck. ex Michener</strain>
    </source>
</reference>
<dbReference type="SMART" id="SM00671">
    <property type="entry name" value="SEL1"/>
    <property type="match status" value="3"/>
</dbReference>
<accession>A0A6A6GT49</accession>
<dbReference type="GO" id="GO:0010972">
    <property type="term" value="P:negative regulation of G2/M transition of mitotic cell cycle"/>
    <property type="evidence" value="ECO:0007669"/>
    <property type="project" value="TreeGrafter"/>
</dbReference>
<proteinExistence type="predicted"/>
<dbReference type="OrthoDB" id="2148946at2759"/>
<keyword evidence="3" id="KW-1185">Reference proteome</keyword>
<feature type="compositionally biased region" description="Gly residues" evidence="1">
    <location>
        <begin position="204"/>
        <end position="231"/>
    </location>
</feature>